<name>A0ABY2UQJ3_9RHOB</name>
<accession>A0ABY2UQJ3</accession>
<sequence length="81" mass="8863">MTNQPAQLIAIDPDALNGLIAEVKALRNEVRQARIKPANKWITIKEYAAIIGKSESTVNRHIALGKVVTHPETRLVANPNA</sequence>
<dbReference type="EMBL" id="VAUA01000010">
    <property type="protein sequence ID" value="TLP58305.1"/>
    <property type="molecule type" value="Genomic_DNA"/>
</dbReference>
<evidence type="ECO:0000313" key="2">
    <source>
        <dbReference type="Proteomes" id="UP000305041"/>
    </source>
</evidence>
<reference evidence="1 2" key="1">
    <citation type="submission" date="2019-05" db="EMBL/GenBank/DDBJ databases">
        <title>Draft genome sequence of Pelagicola sp. DSW4-44.</title>
        <authorList>
            <person name="Oh J."/>
        </authorList>
    </citation>
    <scope>NUCLEOTIDE SEQUENCE [LARGE SCALE GENOMIC DNA]</scope>
    <source>
        <strain evidence="1 2">DSW4-44</strain>
    </source>
</reference>
<organism evidence="1 2">
    <name type="scientific">Parasedimentitalea maritima</name>
    <dbReference type="NCBI Taxonomy" id="2578117"/>
    <lineage>
        <taxon>Bacteria</taxon>
        <taxon>Pseudomonadati</taxon>
        <taxon>Pseudomonadota</taxon>
        <taxon>Alphaproteobacteria</taxon>
        <taxon>Rhodobacterales</taxon>
        <taxon>Paracoccaceae</taxon>
        <taxon>Parasedimentitalea</taxon>
    </lineage>
</organism>
<proteinExistence type="predicted"/>
<evidence type="ECO:0000313" key="1">
    <source>
        <dbReference type="EMBL" id="TLP58305.1"/>
    </source>
</evidence>
<keyword evidence="2" id="KW-1185">Reference proteome</keyword>
<evidence type="ECO:0008006" key="3">
    <source>
        <dbReference type="Google" id="ProtNLM"/>
    </source>
</evidence>
<comment type="caution">
    <text evidence="1">The sequence shown here is derived from an EMBL/GenBank/DDBJ whole genome shotgun (WGS) entry which is preliminary data.</text>
</comment>
<dbReference type="Proteomes" id="UP000305041">
    <property type="component" value="Unassembled WGS sequence"/>
</dbReference>
<gene>
    <name evidence="1" type="ORF">FEE96_17880</name>
</gene>
<dbReference type="RefSeq" id="WP_138164487.1">
    <property type="nucleotide sequence ID" value="NZ_VAUA01000010.1"/>
</dbReference>
<protein>
    <recommendedName>
        <fullName evidence="3">DNA-binding protein</fullName>
    </recommendedName>
</protein>